<dbReference type="Proteomes" id="UP000094960">
    <property type="component" value="Chromosome"/>
</dbReference>
<evidence type="ECO:0000256" key="2">
    <source>
        <dbReference type="SAM" id="MobiDB-lite"/>
    </source>
</evidence>
<feature type="compositionally biased region" description="Basic residues" evidence="2">
    <location>
        <begin position="59"/>
        <end position="73"/>
    </location>
</feature>
<name>A0A1D7YMH4_9ACTN</name>
<accession>A0A1D7YMH4</accession>
<dbReference type="SUPFAM" id="SSF48264">
    <property type="entry name" value="Cytochrome P450"/>
    <property type="match status" value="1"/>
</dbReference>
<dbReference type="InterPro" id="IPR036396">
    <property type="entry name" value="Cyt_P450_sf"/>
</dbReference>
<protein>
    <recommendedName>
        <fullName evidence="5">Cytochrome P450</fullName>
    </recommendedName>
</protein>
<dbReference type="KEGG" id="spun:BFF78_42175"/>
<feature type="region of interest" description="Disordered" evidence="2">
    <location>
        <begin position="54"/>
        <end position="73"/>
    </location>
</feature>
<dbReference type="Gene3D" id="1.10.630.10">
    <property type="entry name" value="Cytochrome P450"/>
    <property type="match status" value="1"/>
</dbReference>
<gene>
    <name evidence="3" type="ORF">BFF78_42175</name>
</gene>
<dbReference type="EMBL" id="CP017248">
    <property type="protein sequence ID" value="AOR36775.1"/>
    <property type="molecule type" value="Genomic_DNA"/>
</dbReference>
<evidence type="ECO:0000313" key="4">
    <source>
        <dbReference type="Proteomes" id="UP000094960"/>
    </source>
</evidence>
<comment type="similarity">
    <text evidence="1">Belongs to the cytochrome P450 family.</text>
</comment>
<dbReference type="RefSeq" id="WP_069783271.1">
    <property type="nucleotide sequence ID" value="NZ_CP017248.1"/>
</dbReference>
<reference evidence="4" key="1">
    <citation type="submission" date="2016-09" db="EMBL/GenBank/DDBJ databases">
        <title>Streptomyces puniciscabiei strain:TW1S1 Genome sequencing and assembly.</title>
        <authorList>
            <person name="Kim M.-K."/>
            <person name="Kim S.B."/>
        </authorList>
    </citation>
    <scope>NUCLEOTIDE SEQUENCE [LARGE SCALE GENOMIC DNA]</scope>
    <source>
        <strain evidence="4">TW1S1</strain>
    </source>
</reference>
<proteinExistence type="inferred from homology"/>
<sequence length="73" mass="8280">MLDAFEGKDQVDIVEAFSYPLPVTAICKVLGVPREDEPRFHGWADALASSLDPRPAATVRRRRSRRARTWART</sequence>
<evidence type="ECO:0008006" key="5">
    <source>
        <dbReference type="Google" id="ProtNLM"/>
    </source>
</evidence>
<keyword evidence="4" id="KW-1185">Reference proteome</keyword>
<dbReference type="PANTHER" id="PTHR46696:SF1">
    <property type="entry name" value="CYTOCHROME P450 YJIB-RELATED"/>
    <property type="match status" value="1"/>
</dbReference>
<dbReference type="AlphaFoldDB" id="A0A1D7YMH4"/>
<dbReference type="GO" id="GO:0016705">
    <property type="term" value="F:oxidoreductase activity, acting on paired donors, with incorporation or reduction of molecular oxygen"/>
    <property type="evidence" value="ECO:0007669"/>
    <property type="project" value="InterPro"/>
</dbReference>
<dbReference type="PRINTS" id="PR00359">
    <property type="entry name" value="BP450"/>
</dbReference>
<dbReference type="GO" id="GO:0005506">
    <property type="term" value="F:iron ion binding"/>
    <property type="evidence" value="ECO:0007669"/>
    <property type="project" value="InterPro"/>
</dbReference>
<dbReference type="GO" id="GO:0004497">
    <property type="term" value="F:monooxygenase activity"/>
    <property type="evidence" value="ECO:0007669"/>
    <property type="project" value="InterPro"/>
</dbReference>
<dbReference type="PANTHER" id="PTHR46696">
    <property type="entry name" value="P450, PUTATIVE (EUROFUNG)-RELATED"/>
    <property type="match status" value="1"/>
</dbReference>
<organism evidence="3 4">
    <name type="scientific">Streptomyces fodineus</name>
    <dbReference type="NCBI Taxonomy" id="1904616"/>
    <lineage>
        <taxon>Bacteria</taxon>
        <taxon>Bacillati</taxon>
        <taxon>Actinomycetota</taxon>
        <taxon>Actinomycetes</taxon>
        <taxon>Kitasatosporales</taxon>
        <taxon>Streptomycetaceae</taxon>
        <taxon>Streptomyces</taxon>
    </lineage>
</organism>
<evidence type="ECO:0000313" key="3">
    <source>
        <dbReference type="EMBL" id="AOR36775.1"/>
    </source>
</evidence>
<dbReference type="GO" id="GO:0020037">
    <property type="term" value="F:heme binding"/>
    <property type="evidence" value="ECO:0007669"/>
    <property type="project" value="InterPro"/>
</dbReference>
<evidence type="ECO:0000256" key="1">
    <source>
        <dbReference type="ARBA" id="ARBA00010617"/>
    </source>
</evidence>
<dbReference type="InterPro" id="IPR002397">
    <property type="entry name" value="Cyt_P450_B"/>
</dbReference>